<evidence type="ECO:0000313" key="3">
    <source>
        <dbReference type="Proteomes" id="UP000530514"/>
    </source>
</evidence>
<dbReference type="Proteomes" id="UP000530514">
    <property type="component" value="Unassembled WGS sequence"/>
</dbReference>
<sequence>MSIRDQLKKREQEREERKNQTQESDLPEGVSRYIQNRELKDGRTFIILDDPDDWYFYYVHEDSSFSPRETYVKKHSCLHSPRDIHANFEKYARPGKSACPSCAAGVKRKLYFIVRLFDVEYGTWRVFDTKEFHVLNLIEAYDKIEKTARKFNKNYSLIGDVVTLRKSDKTFTLESSDFEVPAEMSEKVKAMIDDRPNYTDLAYFRSVDDVVAIVEEAAEGHADKSALAAFRNQGADAKTDAPQGKDDSVKPIENDGDRLDNLPF</sequence>
<organism evidence="2 3">
    <name type="scientific">Thermoactinomyces daqus</name>
    <dbReference type="NCBI Taxonomy" id="1329516"/>
    <lineage>
        <taxon>Bacteria</taxon>
        <taxon>Bacillati</taxon>
        <taxon>Bacillota</taxon>
        <taxon>Bacilli</taxon>
        <taxon>Bacillales</taxon>
        <taxon>Thermoactinomycetaceae</taxon>
        <taxon>Thermoactinomyces</taxon>
    </lineage>
</organism>
<gene>
    <name evidence="2" type="ORF">H1164_03945</name>
</gene>
<feature type="region of interest" description="Disordered" evidence="1">
    <location>
        <begin position="233"/>
        <end position="264"/>
    </location>
</feature>
<protein>
    <submittedName>
        <fullName evidence="2">Single-stranded DNA-binding protein</fullName>
    </submittedName>
</protein>
<accession>A0A7W2AHT4</accession>
<dbReference type="EMBL" id="JACEIP010000004">
    <property type="protein sequence ID" value="MBA4542054.1"/>
    <property type="molecule type" value="Genomic_DNA"/>
</dbReference>
<dbReference type="RefSeq" id="WP_052153916.1">
    <property type="nucleotide sequence ID" value="NZ_JACEIP010000004.1"/>
</dbReference>
<evidence type="ECO:0000256" key="1">
    <source>
        <dbReference type="SAM" id="MobiDB-lite"/>
    </source>
</evidence>
<comment type="caution">
    <text evidence="2">The sequence shown here is derived from an EMBL/GenBank/DDBJ whole genome shotgun (WGS) entry which is preliminary data.</text>
</comment>
<evidence type="ECO:0000313" key="2">
    <source>
        <dbReference type="EMBL" id="MBA4542054.1"/>
    </source>
</evidence>
<keyword evidence="3" id="KW-1185">Reference proteome</keyword>
<dbReference type="GO" id="GO:0003677">
    <property type="term" value="F:DNA binding"/>
    <property type="evidence" value="ECO:0007669"/>
    <property type="project" value="UniProtKB-KW"/>
</dbReference>
<feature type="compositionally biased region" description="Basic and acidic residues" evidence="1">
    <location>
        <begin position="237"/>
        <end position="264"/>
    </location>
</feature>
<feature type="compositionally biased region" description="Basic and acidic residues" evidence="1">
    <location>
        <begin position="1"/>
        <end position="20"/>
    </location>
</feature>
<name>A0A7W2AHT4_9BACL</name>
<dbReference type="OrthoDB" id="2475580at2"/>
<proteinExistence type="predicted"/>
<keyword evidence="2" id="KW-0238">DNA-binding</keyword>
<dbReference type="AlphaFoldDB" id="A0A7W2AHT4"/>
<feature type="region of interest" description="Disordered" evidence="1">
    <location>
        <begin position="1"/>
        <end position="28"/>
    </location>
</feature>
<reference evidence="2 3" key="1">
    <citation type="submission" date="2020-07" db="EMBL/GenBank/DDBJ databases">
        <authorList>
            <person name="Feng H."/>
        </authorList>
    </citation>
    <scope>NUCLEOTIDE SEQUENCE [LARGE SCALE GENOMIC DNA]</scope>
    <source>
        <strain evidence="3">s-11</strain>
    </source>
</reference>